<dbReference type="AlphaFoldDB" id="A0A142EIN0"/>
<dbReference type="InterPro" id="IPR022882">
    <property type="entry name" value="tRNA_adenine-N6_MeTrfase"/>
</dbReference>
<dbReference type="PATRIC" id="fig|1727163.4.peg.245"/>
<keyword evidence="1 6" id="KW-0963">Cytoplasm</keyword>
<dbReference type="RefSeq" id="WP_067542593.1">
    <property type="nucleotide sequence ID" value="NZ_CP012836.1"/>
</dbReference>
<dbReference type="Proteomes" id="UP000073816">
    <property type="component" value="Chromosome"/>
</dbReference>
<evidence type="ECO:0000313" key="9">
    <source>
        <dbReference type="Proteomes" id="UP000073816"/>
    </source>
</evidence>
<dbReference type="Gene3D" id="3.40.50.150">
    <property type="entry name" value="Vaccinia Virus protein VP39"/>
    <property type="match status" value="1"/>
</dbReference>
<keyword evidence="9" id="KW-1185">Reference proteome</keyword>
<dbReference type="STRING" id="1727163.AO498_01185"/>
<accession>A0A142EIN0</accession>
<dbReference type="GO" id="GO:0005737">
    <property type="term" value="C:cytoplasm"/>
    <property type="evidence" value="ECO:0007669"/>
    <property type="project" value="UniProtKB-SubCell"/>
</dbReference>
<dbReference type="CDD" id="cd02440">
    <property type="entry name" value="AdoMet_MTases"/>
    <property type="match status" value="1"/>
</dbReference>
<dbReference type="HAMAP" id="MF_01872">
    <property type="entry name" value="tRNA_methyltr_YfiC"/>
    <property type="match status" value="1"/>
</dbReference>
<dbReference type="InterPro" id="IPR007848">
    <property type="entry name" value="Small_mtfrase_dom"/>
</dbReference>
<gene>
    <name evidence="8" type="ORF">AO498_01185</name>
</gene>
<dbReference type="InterPro" id="IPR002052">
    <property type="entry name" value="DNA_methylase_N6_adenine_CS"/>
</dbReference>
<comment type="subcellular location">
    <subcellularLocation>
        <location evidence="6">Cytoplasm</location>
    </subcellularLocation>
</comment>
<protein>
    <recommendedName>
        <fullName evidence="6">tRNA1(Val) (adenine(37)-N6)-methyltransferase</fullName>
        <ecNumber evidence="6">2.1.1.223</ecNumber>
    </recommendedName>
    <alternativeName>
        <fullName evidence="6">tRNA m6A37 methyltransferase</fullName>
    </alternativeName>
</protein>
<evidence type="ECO:0000259" key="7">
    <source>
        <dbReference type="Pfam" id="PF05175"/>
    </source>
</evidence>
<dbReference type="GO" id="GO:0008033">
    <property type="term" value="P:tRNA processing"/>
    <property type="evidence" value="ECO:0007669"/>
    <property type="project" value="UniProtKB-UniRule"/>
</dbReference>
<dbReference type="PANTHER" id="PTHR47739">
    <property type="entry name" value="TRNA1(VAL) (ADENINE(37)-N6)-METHYLTRANSFERASE"/>
    <property type="match status" value="1"/>
</dbReference>
<evidence type="ECO:0000256" key="1">
    <source>
        <dbReference type="ARBA" id="ARBA00022490"/>
    </source>
</evidence>
<proteinExistence type="inferred from homology"/>
<dbReference type="EC" id="2.1.1.223" evidence="6"/>
<reference evidence="9" key="1">
    <citation type="submission" date="2015-09" db="EMBL/GenBank/DDBJ databases">
        <title>Complete sequence of Algoriphagus sp. M8-2.</title>
        <authorList>
            <person name="Shintani M."/>
        </authorList>
    </citation>
    <scope>NUCLEOTIDE SEQUENCE [LARGE SCALE GENOMIC DNA]</scope>
    <source>
        <strain evidence="9">M8-2</strain>
    </source>
</reference>
<reference evidence="8 9" key="2">
    <citation type="journal article" date="2016" name="Genome Announc.">
        <title>Complete Genome Sequence of Algoriphagus sp. Strain M8-2, Isolated from a Brackish Lake.</title>
        <authorList>
            <person name="Muraguchi Y."/>
            <person name="Kushimoto K."/>
            <person name="Ohtsubo Y."/>
            <person name="Suzuki T."/>
            <person name="Dohra H."/>
            <person name="Kimbara K."/>
            <person name="Shintani M."/>
        </authorList>
    </citation>
    <scope>NUCLEOTIDE SEQUENCE [LARGE SCALE GENOMIC DNA]</scope>
    <source>
        <strain evidence="8 9">M8-2</strain>
    </source>
</reference>
<dbReference type="Pfam" id="PF05175">
    <property type="entry name" value="MTS"/>
    <property type="match status" value="1"/>
</dbReference>
<dbReference type="PROSITE" id="PS00092">
    <property type="entry name" value="N6_MTASE"/>
    <property type="match status" value="1"/>
</dbReference>
<evidence type="ECO:0000256" key="6">
    <source>
        <dbReference type="HAMAP-Rule" id="MF_01872"/>
    </source>
</evidence>
<feature type="domain" description="Methyltransferase small" evidence="7">
    <location>
        <begin position="26"/>
        <end position="159"/>
    </location>
</feature>
<dbReference type="EMBL" id="CP012836">
    <property type="protein sequence ID" value="AMQ54985.1"/>
    <property type="molecule type" value="Genomic_DNA"/>
</dbReference>
<dbReference type="GO" id="GO:0003676">
    <property type="term" value="F:nucleic acid binding"/>
    <property type="evidence" value="ECO:0007669"/>
    <property type="project" value="InterPro"/>
</dbReference>
<evidence type="ECO:0000313" key="8">
    <source>
        <dbReference type="EMBL" id="AMQ54985.1"/>
    </source>
</evidence>
<name>A0A142EIN0_9BACT</name>
<evidence type="ECO:0000256" key="4">
    <source>
        <dbReference type="ARBA" id="ARBA00022691"/>
    </source>
</evidence>
<comment type="function">
    <text evidence="6">Specifically methylates the adenine in position 37 of tRNA(1)(Val) (anticodon cmo5UAC).</text>
</comment>
<keyword evidence="5 6" id="KW-0819">tRNA processing</keyword>
<evidence type="ECO:0000256" key="3">
    <source>
        <dbReference type="ARBA" id="ARBA00022679"/>
    </source>
</evidence>
<comment type="similarity">
    <text evidence="6">Belongs to the methyltransferase superfamily. tRNA (adenine-N(6)-)-methyltransferase family.</text>
</comment>
<keyword evidence="3 6" id="KW-0808">Transferase</keyword>
<dbReference type="OrthoDB" id="5383291at2"/>
<comment type="catalytic activity">
    <reaction evidence="6">
        <text>adenosine(37) in tRNA1(Val) + S-adenosyl-L-methionine = N(6)-methyladenosine(37) in tRNA1(Val) + S-adenosyl-L-homocysteine + H(+)</text>
        <dbReference type="Rhea" id="RHEA:43160"/>
        <dbReference type="Rhea" id="RHEA-COMP:10369"/>
        <dbReference type="Rhea" id="RHEA-COMP:10370"/>
        <dbReference type="ChEBI" id="CHEBI:15378"/>
        <dbReference type="ChEBI" id="CHEBI:57856"/>
        <dbReference type="ChEBI" id="CHEBI:59789"/>
        <dbReference type="ChEBI" id="CHEBI:74411"/>
        <dbReference type="ChEBI" id="CHEBI:74449"/>
        <dbReference type="EC" id="2.1.1.223"/>
    </reaction>
</comment>
<evidence type="ECO:0000256" key="2">
    <source>
        <dbReference type="ARBA" id="ARBA00022603"/>
    </source>
</evidence>
<keyword evidence="2 6" id="KW-0489">Methyltransferase</keyword>
<dbReference type="KEGG" id="alm:AO498_01185"/>
<dbReference type="GO" id="GO:0032259">
    <property type="term" value="P:methylation"/>
    <property type="evidence" value="ECO:0007669"/>
    <property type="project" value="UniProtKB-KW"/>
</dbReference>
<evidence type="ECO:0000256" key="5">
    <source>
        <dbReference type="ARBA" id="ARBA00022694"/>
    </source>
</evidence>
<dbReference type="InterPro" id="IPR050210">
    <property type="entry name" value="tRNA_Adenine-N(6)_MTase"/>
</dbReference>
<dbReference type="PANTHER" id="PTHR47739:SF1">
    <property type="entry name" value="TRNA1(VAL) (ADENINE(37)-N6)-METHYLTRANSFERASE"/>
    <property type="match status" value="1"/>
</dbReference>
<sequence length="235" mass="26454">MGNSWFQFQQFKIHQDRCAMKISTDAILLGTLSEAEHPQRILDIGTGTGVIALMLAQRFDQAQLSTVELDEDAAGQARENFAESKFGSRIQLSHGSIQEFYDPIGFDLIVSNPPYFPDHLKSNDEQRNKALHTDTLSFEELIDAAQRLLTPGGKFWVILPPRQLEELVKIGAAKGIELSDLISIRDRGSKPIFRQVACFSKQKRDLIQTEICLKEESGEYSNAYQSLLSGFLLNY</sequence>
<dbReference type="SUPFAM" id="SSF53335">
    <property type="entry name" value="S-adenosyl-L-methionine-dependent methyltransferases"/>
    <property type="match status" value="1"/>
</dbReference>
<dbReference type="InterPro" id="IPR029063">
    <property type="entry name" value="SAM-dependent_MTases_sf"/>
</dbReference>
<organism evidence="8 9">
    <name type="scientific">Algoriphagus sanaruensis</name>
    <dbReference type="NCBI Taxonomy" id="1727163"/>
    <lineage>
        <taxon>Bacteria</taxon>
        <taxon>Pseudomonadati</taxon>
        <taxon>Bacteroidota</taxon>
        <taxon>Cytophagia</taxon>
        <taxon>Cytophagales</taxon>
        <taxon>Cyclobacteriaceae</taxon>
        <taxon>Algoriphagus</taxon>
    </lineage>
</organism>
<keyword evidence="4 6" id="KW-0949">S-adenosyl-L-methionine</keyword>
<dbReference type="GO" id="GO:0016430">
    <property type="term" value="F:tRNA (adenine-N6)-methyltransferase activity"/>
    <property type="evidence" value="ECO:0007669"/>
    <property type="project" value="UniProtKB-UniRule"/>
</dbReference>